<comment type="caution">
    <text evidence="3">The sequence shown here is derived from an EMBL/GenBank/DDBJ whole genome shotgun (WGS) entry which is preliminary data.</text>
</comment>
<keyword evidence="3" id="KW-0378">Hydrolase</keyword>
<comment type="similarity">
    <text evidence="1">Belongs to the IUNH family.</text>
</comment>
<sequence>MLEDFGGHINNHKSDKGNVINIPSNEYAELNMFLDPLAAKVVFDSGLNITLIPLGIQRKVSRYSKILERLYLTKKTPEGKFAWRLLSRLHRLKQTHPRYQHMDTFLGEILGAVILAGDHFTLKTTFETRPIRVLITGIESEDGRITIDQKHGNSVKVLEDVDPFAYYNVFANRLGDKKQSAIVGSFEEQRRIWNTPPR</sequence>
<evidence type="ECO:0000313" key="4">
    <source>
        <dbReference type="Proteomes" id="UP001604277"/>
    </source>
</evidence>
<organism evidence="3 4">
    <name type="scientific">Forsythia ovata</name>
    <dbReference type="NCBI Taxonomy" id="205694"/>
    <lineage>
        <taxon>Eukaryota</taxon>
        <taxon>Viridiplantae</taxon>
        <taxon>Streptophyta</taxon>
        <taxon>Embryophyta</taxon>
        <taxon>Tracheophyta</taxon>
        <taxon>Spermatophyta</taxon>
        <taxon>Magnoliopsida</taxon>
        <taxon>eudicotyledons</taxon>
        <taxon>Gunneridae</taxon>
        <taxon>Pentapetalae</taxon>
        <taxon>asterids</taxon>
        <taxon>lamiids</taxon>
        <taxon>Lamiales</taxon>
        <taxon>Oleaceae</taxon>
        <taxon>Forsythieae</taxon>
        <taxon>Forsythia</taxon>
    </lineage>
</organism>
<dbReference type="GO" id="GO:0016799">
    <property type="term" value="F:hydrolase activity, hydrolyzing N-glycosyl compounds"/>
    <property type="evidence" value="ECO:0007669"/>
    <property type="project" value="UniProtKB-ARBA"/>
</dbReference>
<keyword evidence="4" id="KW-1185">Reference proteome</keyword>
<dbReference type="Gene3D" id="3.90.245.10">
    <property type="entry name" value="Ribonucleoside hydrolase-like"/>
    <property type="match status" value="1"/>
</dbReference>
<dbReference type="EMBL" id="JBFOLJ010000018">
    <property type="protein sequence ID" value="KAL2464092.1"/>
    <property type="molecule type" value="Genomic_DNA"/>
</dbReference>
<feature type="domain" description="Inosine/uridine-preferring nucleoside hydrolase" evidence="2">
    <location>
        <begin position="6"/>
        <end position="166"/>
    </location>
</feature>
<protein>
    <submittedName>
        <fullName evidence="3">Inosine-uridine preferring nucleoside hydrolase family protein</fullName>
    </submittedName>
</protein>
<dbReference type="Pfam" id="PF01156">
    <property type="entry name" value="IU_nuc_hydro"/>
    <property type="match status" value="1"/>
</dbReference>
<dbReference type="PANTHER" id="PTHR46692">
    <property type="entry name" value="INOSINE-URIDINE PREFERRING NUCLEOSIDE HYDROLASE FAMILY PROTEIN"/>
    <property type="match status" value="1"/>
</dbReference>
<dbReference type="SUPFAM" id="SSF53590">
    <property type="entry name" value="Nucleoside hydrolase"/>
    <property type="match status" value="1"/>
</dbReference>
<evidence type="ECO:0000259" key="2">
    <source>
        <dbReference type="Pfam" id="PF01156"/>
    </source>
</evidence>
<accession>A0ABD1PKA2</accession>
<reference evidence="4" key="1">
    <citation type="submission" date="2024-07" db="EMBL/GenBank/DDBJ databases">
        <title>Two chromosome-level genome assemblies of Korean endemic species Abeliophyllum distichum and Forsythia ovata (Oleaceae).</title>
        <authorList>
            <person name="Jang H."/>
        </authorList>
    </citation>
    <scope>NUCLEOTIDE SEQUENCE [LARGE SCALE GENOMIC DNA]</scope>
</reference>
<evidence type="ECO:0000313" key="3">
    <source>
        <dbReference type="EMBL" id="KAL2464092.1"/>
    </source>
</evidence>
<dbReference type="InterPro" id="IPR036452">
    <property type="entry name" value="Ribo_hydro-like"/>
</dbReference>
<dbReference type="AlphaFoldDB" id="A0ABD1PKA2"/>
<dbReference type="Proteomes" id="UP001604277">
    <property type="component" value="Unassembled WGS sequence"/>
</dbReference>
<gene>
    <name evidence="3" type="ORF">Fot_52048</name>
</gene>
<evidence type="ECO:0000256" key="1">
    <source>
        <dbReference type="ARBA" id="ARBA00009176"/>
    </source>
</evidence>
<name>A0ABD1PKA2_9LAMI</name>
<dbReference type="PANTHER" id="PTHR46692:SF1">
    <property type="entry name" value="NUCLEOSIDE HYDROLASE 3-RELATED"/>
    <property type="match status" value="1"/>
</dbReference>
<proteinExistence type="inferred from homology"/>
<dbReference type="InterPro" id="IPR001910">
    <property type="entry name" value="Inosine/uridine_hydrolase_dom"/>
</dbReference>